<dbReference type="EMBL" id="BAMD01000021">
    <property type="protein sequence ID" value="GAF03337.1"/>
    <property type="molecule type" value="Genomic_DNA"/>
</dbReference>
<gene>
    <name evidence="2" type="ORF">JCM21142_42005</name>
</gene>
<keyword evidence="3" id="KW-1185">Reference proteome</keyword>
<evidence type="ECO:0000313" key="2">
    <source>
        <dbReference type="EMBL" id="GAF03337.1"/>
    </source>
</evidence>
<dbReference type="Proteomes" id="UP000019402">
    <property type="component" value="Unassembled WGS sequence"/>
</dbReference>
<dbReference type="PANTHER" id="PTHR42732:SF1">
    <property type="entry name" value="BETA-MANNOSIDASE"/>
    <property type="match status" value="1"/>
</dbReference>
<feature type="chain" id="PRO_5004904148" evidence="1">
    <location>
        <begin position="23"/>
        <end position="118"/>
    </location>
</feature>
<dbReference type="GO" id="GO:0016787">
    <property type="term" value="F:hydrolase activity"/>
    <property type="evidence" value="ECO:0007669"/>
    <property type="project" value="UniProtKB-KW"/>
</dbReference>
<proteinExistence type="predicted"/>
<evidence type="ECO:0000313" key="3">
    <source>
        <dbReference type="Proteomes" id="UP000019402"/>
    </source>
</evidence>
<dbReference type="PANTHER" id="PTHR42732">
    <property type="entry name" value="BETA-GALACTOSIDASE"/>
    <property type="match status" value="1"/>
</dbReference>
<evidence type="ECO:0000256" key="1">
    <source>
        <dbReference type="SAM" id="SignalP"/>
    </source>
</evidence>
<organism evidence="2 3">
    <name type="scientific">Saccharicrinis fermentans DSM 9555 = JCM 21142</name>
    <dbReference type="NCBI Taxonomy" id="869213"/>
    <lineage>
        <taxon>Bacteria</taxon>
        <taxon>Pseudomonadati</taxon>
        <taxon>Bacteroidota</taxon>
        <taxon>Bacteroidia</taxon>
        <taxon>Marinilabiliales</taxon>
        <taxon>Marinilabiliaceae</taxon>
        <taxon>Saccharicrinis</taxon>
    </lineage>
</organism>
<comment type="caution">
    <text evidence="2">The sequence shown here is derived from an EMBL/GenBank/DDBJ whole genome shotgun (WGS) entry which is preliminary data.</text>
</comment>
<keyword evidence="1" id="KW-0732">Signal</keyword>
<dbReference type="eggNOG" id="COG3250">
    <property type="taxonomic scope" value="Bacteria"/>
</dbReference>
<protein>
    <submittedName>
        <fullName evidence="2">Glycosyl hydrolase family 2</fullName>
    </submittedName>
</protein>
<name>W7Y5G0_9BACT</name>
<dbReference type="InterPro" id="IPR008979">
    <property type="entry name" value="Galactose-bd-like_sf"/>
</dbReference>
<dbReference type="SUPFAM" id="SSF49785">
    <property type="entry name" value="Galactose-binding domain-like"/>
    <property type="match status" value="1"/>
</dbReference>
<accession>W7Y5G0</accession>
<dbReference type="InterPro" id="IPR051913">
    <property type="entry name" value="GH2_Domain-Containing"/>
</dbReference>
<dbReference type="Gene3D" id="2.60.120.260">
    <property type="entry name" value="Galactose-binding domain-like"/>
    <property type="match status" value="1"/>
</dbReference>
<sequence>MNKQIFTLFLIYILFCGANTLAQYSSRTKQSINEDWKFCGTHIEGGEAIELNDSTWTNITIPHTWNKLDAIDETKGYSRKVCWYRKTLFIPKENAKLIATCYLKVSTKLQIYMSMDNG</sequence>
<keyword evidence="2" id="KW-0378">Hydrolase</keyword>
<dbReference type="RefSeq" id="WP_200871310.1">
    <property type="nucleotide sequence ID" value="NZ_BAMD01000021.1"/>
</dbReference>
<reference evidence="2 3" key="1">
    <citation type="journal article" date="2014" name="Genome Announc.">
        <title>Draft Genome Sequence of Cytophaga fermentans JCM 21142T, a Facultative Anaerobe Isolated from Marine Mud.</title>
        <authorList>
            <person name="Starns D."/>
            <person name="Oshima K."/>
            <person name="Suda W."/>
            <person name="Iino T."/>
            <person name="Yuki M."/>
            <person name="Inoue J."/>
            <person name="Kitamura K."/>
            <person name="Iida T."/>
            <person name="Darby A."/>
            <person name="Hattori M."/>
            <person name="Ohkuma M."/>
        </authorList>
    </citation>
    <scope>NUCLEOTIDE SEQUENCE [LARGE SCALE GENOMIC DNA]</scope>
    <source>
        <strain evidence="2 3">JCM 21142</strain>
    </source>
</reference>
<feature type="signal peptide" evidence="1">
    <location>
        <begin position="1"/>
        <end position="22"/>
    </location>
</feature>
<dbReference type="AlphaFoldDB" id="W7Y5G0"/>